<dbReference type="Proteomes" id="UP000824890">
    <property type="component" value="Unassembled WGS sequence"/>
</dbReference>
<reference evidence="1 2" key="1">
    <citation type="submission" date="2021-05" db="EMBL/GenBank/DDBJ databases">
        <title>Genome Assembly of Synthetic Allotetraploid Brassica napus Reveals Homoeologous Exchanges between Subgenomes.</title>
        <authorList>
            <person name="Davis J.T."/>
        </authorList>
    </citation>
    <scope>NUCLEOTIDE SEQUENCE [LARGE SCALE GENOMIC DNA]</scope>
    <source>
        <strain evidence="2">cv. Da-Ae</strain>
        <tissue evidence="1">Seedling</tissue>
    </source>
</reference>
<dbReference type="SUPFAM" id="SSF50494">
    <property type="entry name" value="Trypsin-like serine proteases"/>
    <property type="match status" value="1"/>
</dbReference>
<accession>A0ABQ7X4F8</accession>
<dbReference type="EMBL" id="JAGKQM010002202">
    <property type="protein sequence ID" value="KAH0850047.1"/>
    <property type="molecule type" value="Genomic_DNA"/>
</dbReference>
<sequence>RALAPSFLNAFLPFLRRKRKGCRQKKVVKVFCLSSTSSVLQPWQKRKGCRQKQVALLLRTLACLFSSLYGFVVSNNKILTNAHVVADHTFVQVRKHGSPTKFKAKVVTVGHDCDLAILKINSKKFWKD</sequence>
<evidence type="ECO:0000313" key="1">
    <source>
        <dbReference type="EMBL" id="KAH0850047.1"/>
    </source>
</evidence>
<dbReference type="PANTHER" id="PTHR45980">
    <property type="match status" value="1"/>
</dbReference>
<dbReference type="Pfam" id="PF13365">
    <property type="entry name" value="Trypsin_2"/>
    <property type="match status" value="1"/>
</dbReference>
<dbReference type="PANTHER" id="PTHR45980:SF17">
    <property type="entry name" value="PROTEASE DO-LIKE PDZ DOMAIN-CONTAINING PROTEIN"/>
    <property type="match status" value="1"/>
</dbReference>
<evidence type="ECO:0008006" key="3">
    <source>
        <dbReference type="Google" id="ProtNLM"/>
    </source>
</evidence>
<proteinExistence type="predicted"/>
<dbReference type="Gene3D" id="2.40.10.10">
    <property type="entry name" value="Trypsin-like serine proteases"/>
    <property type="match status" value="1"/>
</dbReference>
<dbReference type="InterPro" id="IPR009003">
    <property type="entry name" value="Peptidase_S1_PA"/>
</dbReference>
<keyword evidence="2" id="KW-1185">Reference proteome</keyword>
<dbReference type="InterPro" id="IPR043504">
    <property type="entry name" value="Peptidase_S1_PA_chymotrypsin"/>
</dbReference>
<name>A0ABQ7X4F8_BRANA</name>
<protein>
    <recommendedName>
        <fullName evidence="3">Serine protease</fullName>
    </recommendedName>
</protein>
<feature type="non-terminal residue" evidence="1">
    <location>
        <position position="1"/>
    </location>
</feature>
<organism evidence="1 2">
    <name type="scientific">Brassica napus</name>
    <name type="common">Rape</name>
    <dbReference type="NCBI Taxonomy" id="3708"/>
    <lineage>
        <taxon>Eukaryota</taxon>
        <taxon>Viridiplantae</taxon>
        <taxon>Streptophyta</taxon>
        <taxon>Embryophyta</taxon>
        <taxon>Tracheophyta</taxon>
        <taxon>Spermatophyta</taxon>
        <taxon>Magnoliopsida</taxon>
        <taxon>eudicotyledons</taxon>
        <taxon>Gunneridae</taxon>
        <taxon>Pentapetalae</taxon>
        <taxon>rosids</taxon>
        <taxon>malvids</taxon>
        <taxon>Brassicales</taxon>
        <taxon>Brassicaceae</taxon>
        <taxon>Brassiceae</taxon>
        <taxon>Brassica</taxon>
    </lineage>
</organism>
<evidence type="ECO:0000313" key="2">
    <source>
        <dbReference type="Proteomes" id="UP000824890"/>
    </source>
</evidence>
<comment type="caution">
    <text evidence="1">The sequence shown here is derived from an EMBL/GenBank/DDBJ whole genome shotgun (WGS) entry which is preliminary data.</text>
</comment>
<gene>
    <name evidence="1" type="ORF">HID58_095837</name>
</gene>